<dbReference type="GO" id="GO:0071949">
    <property type="term" value="F:FAD binding"/>
    <property type="evidence" value="ECO:0007669"/>
    <property type="project" value="InterPro"/>
</dbReference>
<dbReference type="PANTHER" id="PTHR13789:SF309">
    <property type="entry name" value="PUTATIVE (AFU_ORTHOLOGUE AFUA_6G14510)-RELATED"/>
    <property type="match status" value="1"/>
</dbReference>
<evidence type="ECO:0000256" key="2">
    <source>
        <dbReference type="ARBA" id="ARBA00022630"/>
    </source>
</evidence>
<dbReference type="STRING" id="1531966.A0A0A1T4S0"/>
<dbReference type="InterPro" id="IPR050493">
    <property type="entry name" value="FAD-dep_Monooxygenase_BioMet"/>
</dbReference>
<dbReference type="InterPro" id="IPR036188">
    <property type="entry name" value="FAD/NAD-bd_sf"/>
</dbReference>
<name>A0A0A1T4S0_9HYPO</name>
<dbReference type="Pfam" id="PF01494">
    <property type="entry name" value="FAD_binding_3"/>
    <property type="match status" value="2"/>
</dbReference>
<feature type="domain" description="FAD-binding" evidence="6">
    <location>
        <begin position="7"/>
        <end position="188"/>
    </location>
</feature>
<keyword evidence="5" id="KW-0503">Monooxygenase</keyword>
<dbReference type="InterPro" id="IPR002938">
    <property type="entry name" value="FAD-bd"/>
</dbReference>
<evidence type="ECO:0000256" key="1">
    <source>
        <dbReference type="ARBA" id="ARBA00007992"/>
    </source>
</evidence>
<evidence type="ECO:0000256" key="4">
    <source>
        <dbReference type="ARBA" id="ARBA00023002"/>
    </source>
</evidence>
<sequence>MAPSPFKIVIVGAGPAGLATALALIHQRKNDATTASPVRITVLERRDSVQTLGGAINLTPLALRYLDSLGAGKALREASSPVSAIELVGHRLGNILVKLWPGVDAIRILRQTLVEGLLAALKEQSSDDGDVTIVYGAKITTMEQFGSEDSSSEGVRVAWTQNGAEHTADAHLLIGCDGIHSQVRTALVDPEREKTYAGRSNAYGYAKVTPEEATRWTRSDGEPLIKDTTLIQNGSNSLLVTYFQKPEERDALYLASLTPTPEPSGGSREGWSVLGADKEGIKQSILDNYKNGPLKCLPDILDRCQEWFFFPIYMLSPGGRWSKGRVQLLGDAAHAMPPQGESTGVAIEDGILMAHVLSRRDSRTVPQMLADYEQLRRKDIDTLYITTMRRFQTKGPTSWLGLVAWDWLAWFVCSYTNWTSDHFARDVRFFELPE</sequence>
<dbReference type="AlphaFoldDB" id="A0A0A1T4S0"/>
<dbReference type="PANTHER" id="PTHR13789">
    <property type="entry name" value="MONOOXYGENASE"/>
    <property type="match status" value="1"/>
</dbReference>
<gene>
    <name evidence="7" type="ORF">VHEMI00523</name>
</gene>
<dbReference type="Gene3D" id="3.50.50.60">
    <property type="entry name" value="FAD/NAD(P)-binding domain"/>
    <property type="match status" value="1"/>
</dbReference>
<evidence type="ECO:0000256" key="5">
    <source>
        <dbReference type="ARBA" id="ARBA00023033"/>
    </source>
</evidence>
<dbReference type="PRINTS" id="PR00420">
    <property type="entry name" value="RNGMNOXGNASE"/>
</dbReference>
<keyword evidence="3" id="KW-0274">FAD</keyword>
<evidence type="ECO:0000259" key="6">
    <source>
        <dbReference type="Pfam" id="PF01494"/>
    </source>
</evidence>
<keyword evidence="8" id="KW-1185">Reference proteome</keyword>
<evidence type="ECO:0000313" key="8">
    <source>
        <dbReference type="Proteomes" id="UP000039046"/>
    </source>
</evidence>
<evidence type="ECO:0000256" key="3">
    <source>
        <dbReference type="ARBA" id="ARBA00022827"/>
    </source>
</evidence>
<accession>A0A0A1T4S0</accession>
<keyword evidence="2" id="KW-0285">Flavoprotein</keyword>
<dbReference type="HOGENOM" id="CLU_009665_19_5_1"/>
<dbReference type="GO" id="GO:0004497">
    <property type="term" value="F:monooxygenase activity"/>
    <property type="evidence" value="ECO:0007669"/>
    <property type="project" value="UniProtKB-KW"/>
</dbReference>
<dbReference type="OrthoDB" id="16820at2759"/>
<dbReference type="Proteomes" id="UP000039046">
    <property type="component" value="Unassembled WGS sequence"/>
</dbReference>
<evidence type="ECO:0000313" key="7">
    <source>
        <dbReference type="EMBL" id="CEJ80334.1"/>
    </source>
</evidence>
<protein>
    <recommendedName>
        <fullName evidence="6">FAD-binding domain-containing protein</fullName>
    </recommendedName>
</protein>
<proteinExistence type="inferred from homology"/>
<organism evidence="7 8">
    <name type="scientific">[Torrubiella] hemipterigena</name>
    <dbReference type="NCBI Taxonomy" id="1531966"/>
    <lineage>
        <taxon>Eukaryota</taxon>
        <taxon>Fungi</taxon>
        <taxon>Dikarya</taxon>
        <taxon>Ascomycota</taxon>
        <taxon>Pezizomycotina</taxon>
        <taxon>Sordariomycetes</taxon>
        <taxon>Hypocreomycetidae</taxon>
        <taxon>Hypocreales</taxon>
        <taxon>Clavicipitaceae</taxon>
        <taxon>Clavicipitaceae incertae sedis</taxon>
        <taxon>'Torrubiella' clade</taxon>
    </lineage>
</organism>
<dbReference type="EMBL" id="CDHN01000001">
    <property type="protein sequence ID" value="CEJ80334.1"/>
    <property type="molecule type" value="Genomic_DNA"/>
</dbReference>
<reference evidence="7 8" key="1">
    <citation type="journal article" date="2015" name="Genome Announc.">
        <title>Draft Genome Sequence and Gene Annotation of the Entomopathogenic Fungus Verticillium hemipterigenum.</title>
        <authorList>
            <person name="Horn F."/>
            <person name="Habel A."/>
            <person name="Scharf D.H."/>
            <person name="Dworschak J."/>
            <person name="Brakhage A.A."/>
            <person name="Guthke R."/>
            <person name="Hertweck C."/>
            <person name="Linde J."/>
        </authorList>
    </citation>
    <scope>NUCLEOTIDE SEQUENCE [LARGE SCALE GENOMIC DNA]</scope>
</reference>
<dbReference type="SUPFAM" id="SSF51905">
    <property type="entry name" value="FAD/NAD(P)-binding domain"/>
    <property type="match status" value="1"/>
</dbReference>
<comment type="similarity">
    <text evidence="1">Belongs to the paxM FAD-dependent monooxygenase family.</text>
</comment>
<keyword evidence="4" id="KW-0560">Oxidoreductase</keyword>
<feature type="domain" description="FAD-binding" evidence="6">
    <location>
        <begin position="320"/>
        <end position="378"/>
    </location>
</feature>